<evidence type="ECO:0000313" key="12">
    <source>
        <dbReference type="EMBL" id="OGD71099.1"/>
    </source>
</evidence>
<keyword evidence="3" id="KW-1003">Cell membrane</keyword>
<dbReference type="GO" id="GO:0051205">
    <property type="term" value="P:protein insertion into membrane"/>
    <property type="evidence" value="ECO:0007669"/>
    <property type="project" value="TreeGrafter"/>
</dbReference>
<evidence type="ECO:0000256" key="2">
    <source>
        <dbReference type="ARBA" id="ARBA00022448"/>
    </source>
</evidence>
<evidence type="ECO:0000256" key="5">
    <source>
        <dbReference type="ARBA" id="ARBA00022927"/>
    </source>
</evidence>
<accession>A0A1F5EUL9</accession>
<evidence type="ECO:0000259" key="11">
    <source>
        <dbReference type="Pfam" id="PF02096"/>
    </source>
</evidence>
<evidence type="ECO:0000256" key="1">
    <source>
        <dbReference type="ARBA" id="ARBA00004651"/>
    </source>
</evidence>
<dbReference type="InterPro" id="IPR028055">
    <property type="entry name" value="YidC/Oxa/ALB_C"/>
</dbReference>
<evidence type="ECO:0000256" key="8">
    <source>
        <dbReference type="ARBA" id="ARBA00023186"/>
    </source>
</evidence>
<organism evidence="12 13">
    <name type="scientific">Candidatus Collierbacteria bacterium RIFCSPHIGHO2_01_FULL_50_25</name>
    <dbReference type="NCBI Taxonomy" id="1817722"/>
    <lineage>
        <taxon>Bacteria</taxon>
        <taxon>Candidatus Collieribacteriota</taxon>
    </lineage>
</organism>
<feature type="transmembrane region" description="Helical" evidence="10">
    <location>
        <begin position="24"/>
        <end position="44"/>
    </location>
</feature>
<keyword evidence="5" id="KW-0653">Protein transport</keyword>
<dbReference type="CDD" id="cd20070">
    <property type="entry name" value="5TM_YidC_Alb3"/>
    <property type="match status" value="1"/>
</dbReference>
<feature type="transmembrane region" description="Helical" evidence="10">
    <location>
        <begin position="99"/>
        <end position="118"/>
    </location>
</feature>
<feature type="domain" description="Membrane insertase YidC/Oxa/ALB C-terminal" evidence="11">
    <location>
        <begin position="25"/>
        <end position="227"/>
    </location>
</feature>
<comment type="similarity">
    <text evidence="9">Belongs to the OXA1/ALB3/YidC family.</text>
</comment>
<evidence type="ECO:0000256" key="6">
    <source>
        <dbReference type="ARBA" id="ARBA00022989"/>
    </source>
</evidence>
<feature type="transmembrane region" description="Helical" evidence="10">
    <location>
        <begin position="191"/>
        <end position="215"/>
    </location>
</feature>
<evidence type="ECO:0000256" key="3">
    <source>
        <dbReference type="ARBA" id="ARBA00022475"/>
    </source>
</evidence>
<evidence type="ECO:0000313" key="13">
    <source>
        <dbReference type="Proteomes" id="UP000177979"/>
    </source>
</evidence>
<comment type="caution">
    <text evidence="12">The sequence shown here is derived from an EMBL/GenBank/DDBJ whole genome shotgun (WGS) entry which is preliminary data.</text>
</comment>
<keyword evidence="8" id="KW-0143">Chaperone</keyword>
<keyword evidence="4 9" id="KW-0812">Transmembrane</keyword>
<evidence type="ECO:0000256" key="9">
    <source>
        <dbReference type="RuleBase" id="RU003945"/>
    </source>
</evidence>
<dbReference type="STRING" id="1817722.A2703_01520"/>
<evidence type="ECO:0000256" key="7">
    <source>
        <dbReference type="ARBA" id="ARBA00023136"/>
    </source>
</evidence>
<sequence length="246" mass="27491">MLNFLTGPITSLLVFLYGISGENLGLAIILLTVVIRGVLVPVTIPSLRSAKKMQELKPHLDKLKEKHKDKQKLQLAQLDLYKQHGVNPAAGCLPQVAQLLVLIALYQVFIDFINTGQFNGHSLNLNFFWLNLGKPDQYYILPILAGLTQLIFSFMMTSGLEGHLKAPKNKKEKQKEEDSLEMAQSMSQQMLYIMPAMTVIIALNFPSGLALYWVITTLFSLVQQYIISGLGGLKPVLARLRIIKSI</sequence>
<dbReference type="EMBL" id="MFAG01000041">
    <property type="protein sequence ID" value="OGD71099.1"/>
    <property type="molecule type" value="Genomic_DNA"/>
</dbReference>
<dbReference type="Proteomes" id="UP000177979">
    <property type="component" value="Unassembled WGS sequence"/>
</dbReference>
<keyword evidence="6 10" id="KW-1133">Transmembrane helix</keyword>
<dbReference type="GO" id="GO:0032977">
    <property type="term" value="F:membrane insertase activity"/>
    <property type="evidence" value="ECO:0007669"/>
    <property type="project" value="InterPro"/>
</dbReference>
<evidence type="ECO:0000256" key="4">
    <source>
        <dbReference type="ARBA" id="ARBA00022692"/>
    </source>
</evidence>
<name>A0A1F5EUL9_9BACT</name>
<evidence type="ECO:0000256" key="10">
    <source>
        <dbReference type="SAM" id="Phobius"/>
    </source>
</evidence>
<dbReference type="InterPro" id="IPR047196">
    <property type="entry name" value="YidC_ALB_C"/>
</dbReference>
<protein>
    <recommendedName>
        <fullName evidence="11">Membrane insertase YidC/Oxa/ALB C-terminal domain-containing protein</fullName>
    </recommendedName>
</protein>
<keyword evidence="7 10" id="KW-0472">Membrane</keyword>
<dbReference type="AlphaFoldDB" id="A0A1F5EUL9"/>
<keyword evidence="2" id="KW-0813">Transport</keyword>
<feature type="transmembrane region" description="Helical" evidence="10">
    <location>
        <begin position="138"/>
        <end position="160"/>
    </location>
</feature>
<dbReference type="Pfam" id="PF02096">
    <property type="entry name" value="60KD_IMP"/>
    <property type="match status" value="1"/>
</dbReference>
<dbReference type="InterPro" id="IPR001708">
    <property type="entry name" value="YidC/ALB3/OXA1/COX18"/>
</dbReference>
<reference evidence="12 13" key="1">
    <citation type="journal article" date="2016" name="Nat. Commun.">
        <title>Thousands of microbial genomes shed light on interconnected biogeochemical processes in an aquifer system.</title>
        <authorList>
            <person name="Anantharaman K."/>
            <person name="Brown C.T."/>
            <person name="Hug L.A."/>
            <person name="Sharon I."/>
            <person name="Castelle C.J."/>
            <person name="Probst A.J."/>
            <person name="Thomas B.C."/>
            <person name="Singh A."/>
            <person name="Wilkins M.J."/>
            <person name="Karaoz U."/>
            <person name="Brodie E.L."/>
            <person name="Williams K.H."/>
            <person name="Hubbard S.S."/>
            <person name="Banfield J.F."/>
        </authorList>
    </citation>
    <scope>NUCLEOTIDE SEQUENCE [LARGE SCALE GENOMIC DNA]</scope>
</reference>
<dbReference type="PANTHER" id="PTHR12428">
    <property type="entry name" value="OXA1"/>
    <property type="match status" value="1"/>
</dbReference>
<gene>
    <name evidence="12" type="ORF">A2703_01520</name>
</gene>
<dbReference type="GO" id="GO:0005886">
    <property type="term" value="C:plasma membrane"/>
    <property type="evidence" value="ECO:0007669"/>
    <property type="project" value="UniProtKB-SubCell"/>
</dbReference>
<comment type="subcellular location">
    <subcellularLocation>
        <location evidence="1">Cell membrane</location>
        <topology evidence="1">Multi-pass membrane protein</topology>
    </subcellularLocation>
    <subcellularLocation>
        <location evidence="9">Membrane</location>
        <topology evidence="9">Multi-pass membrane protein</topology>
    </subcellularLocation>
</comment>
<dbReference type="PANTHER" id="PTHR12428:SF65">
    <property type="entry name" value="CYTOCHROME C OXIDASE ASSEMBLY PROTEIN COX18, MITOCHONDRIAL"/>
    <property type="match status" value="1"/>
</dbReference>
<dbReference type="GO" id="GO:0015031">
    <property type="term" value="P:protein transport"/>
    <property type="evidence" value="ECO:0007669"/>
    <property type="project" value="UniProtKB-KW"/>
</dbReference>
<proteinExistence type="inferred from homology"/>
<dbReference type="NCBIfam" id="TIGR03592">
    <property type="entry name" value="yidC_oxa1_cterm"/>
    <property type="match status" value="1"/>
</dbReference>